<dbReference type="RefSeq" id="WP_184307159.1">
    <property type="nucleotide sequence ID" value="NZ_JACHXU010000019.1"/>
</dbReference>
<keyword evidence="2" id="KW-0269">Exonuclease</keyword>
<dbReference type="SUPFAM" id="SSF52540">
    <property type="entry name" value="P-loop containing nucleoside triphosphate hydrolases"/>
    <property type="match status" value="1"/>
</dbReference>
<evidence type="ECO:0000259" key="1">
    <source>
        <dbReference type="Pfam" id="PF12705"/>
    </source>
</evidence>
<organism evidence="2 3">
    <name type="scientific">Aporhodopirellula rubra</name>
    <dbReference type="NCBI Taxonomy" id="980271"/>
    <lineage>
        <taxon>Bacteria</taxon>
        <taxon>Pseudomonadati</taxon>
        <taxon>Planctomycetota</taxon>
        <taxon>Planctomycetia</taxon>
        <taxon>Pirellulales</taxon>
        <taxon>Pirellulaceae</taxon>
        <taxon>Aporhodopirellula</taxon>
    </lineage>
</organism>
<comment type="caution">
    <text evidence="2">The sequence shown here is derived from an EMBL/GenBank/DDBJ whole genome shotgun (WGS) entry which is preliminary data.</text>
</comment>
<keyword evidence="2" id="KW-0540">Nuclease</keyword>
<dbReference type="Gene3D" id="3.90.320.10">
    <property type="match status" value="1"/>
</dbReference>
<proteinExistence type="predicted"/>
<name>A0A7W5E2H7_9BACT</name>
<dbReference type="Pfam" id="PF12705">
    <property type="entry name" value="PDDEXK_1"/>
    <property type="match status" value="1"/>
</dbReference>
<evidence type="ECO:0000313" key="2">
    <source>
        <dbReference type="EMBL" id="MBB3208920.1"/>
    </source>
</evidence>
<protein>
    <submittedName>
        <fullName evidence="2">CRISPR/Cas system-associated exonuclease Cas4 (RecB family)</fullName>
    </submittedName>
</protein>
<keyword evidence="3" id="KW-1185">Reference proteome</keyword>
<sequence>MIQQTRLHIRLTPGSLRPALARTTINEVRGGPETLLRWLETQLGLPTLEAHRASHVTEYATALETVTDSVISPSLETDRWATASELLSRRDELQLSGWDQEHSDTLPDVVRDLATAADGHRFVFPSVSERLQSVLNALDDGQTLPEHTCILADSSDRWPVRWQRVLSRLTTQPIDEANLSCSEGRSLHQAQSIVRGGAIETIELDDSLRYVHTLSQSAAIEFVAATLAENKAELSRTIVVCEDDSLAMQLDGCLTRYGLPTMGASVSSPAHPVLQVLPLCLTLCWEPVDPQSLLDFLTLPICPIPRKAAVALAEALTEEPGLGSGAWEKTLHSLCSDENDPEGKLRERLDAWLFCDRVRRDSMISARAVRDRCALVAKWASGRAMLMADQDEPQELLVNALHVAAGQAALLGELVESQGSELSQPQLSRLLEEALSSGVESVGSIQANGGPVHVHSLAEITDACHRVIWLGLGTGDASACRWSADQLDGLRDSGIQVDDGTDALTSLRTAEARGLCFVEDALLAVLLPQDVEKRWHPIWLAIRTALSETARDNPPVLENLIQSNDVSSLTPFTFAIESKQVEAPQGLRPVWDIPVELLKDRETVSATELQSRLACPLKWVFSYQAKLHSSSIAQLPNEFQLKGSFCHKVLEYVFGDGDELTSVDDAVACVEQVFDERLPLDAAPFAQPDKYLDRQQLRKELSHATRVLVSTLKSGGYRIKGLEVDVRGEAFEKPFIGSIDCLAERESGEEAIVDFKYGGKKYEQWIAEGKAVQLATYAYSRSKEAGRFPAVAYLVLADGLFYTPTGGPVHGDDNRTVVEGPSIQAVWNEFESAISGAESWLTDGGLVPARPLQTLEEWPDGTRIVLETNLKATECQSVCKYCDYQHLCGLRQLL</sequence>
<feature type="domain" description="PD-(D/E)XK endonuclease-like" evidence="1">
    <location>
        <begin position="603"/>
        <end position="888"/>
    </location>
</feature>
<keyword evidence="2" id="KW-0378">Hydrolase</keyword>
<dbReference type="InterPro" id="IPR011604">
    <property type="entry name" value="PDDEXK-like_dom_sf"/>
</dbReference>
<gene>
    <name evidence="2" type="ORF">FHS27_004754</name>
</gene>
<dbReference type="EMBL" id="JACHXU010000019">
    <property type="protein sequence ID" value="MBB3208920.1"/>
    <property type="molecule type" value="Genomic_DNA"/>
</dbReference>
<dbReference type="AlphaFoldDB" id="A0A7W5E2H7"/>
<dbReference type="InterPro" id="IPR038726">
    <property type="entry name" value="PDDEXK_AddAB-type"/>
</dbReference>
<evidence type="ECO:0000313" key="3">
    <source>
        <dbReference type="Proteomes" id="UP000536179"/>
    </source>
</evidence>
<reference evidence="2 3" key="1">
    <citation type="submission" date="2020-08" db="EMBL/GenBank/DDBJ databases">
        <title>Genomic Encyclopedia of Type Strains, Phase III (KMG-III): the genomes of soil and plant-associated and newly described type strains.</title>
        <authorList>
            <person name="Whitman W."/>
        </authorList>
    </citation>
    <scope>NUCLEOTIDE SEQUENCE [LARGE SCALE GENOMIC DNA]</scope>
    <source>
        <strain evidence="2 3">CECT 8075</strain>
    </source>
</reference>
<dbReference type="InterPro" id="IPR027417">
    <property type="entry name" value="P-loop_NTPase"/>
</dbReference>
<dbReference type="Proteomes" id="UP000536179">
    <property type="component" value="Unassembled WGS sequence"/>
</dbReference>
<accession>A0A7W5E2H7</accession>
<dbReference type="GO" id="GO:0004527">
    <property type="term" value="F:exonuclease activity"/>
    <property type="evidence" value="ECO:0007669"/>
    <property type="project" value="UniProtKB-KW"/>
</dbReference>